<dbReference type="GO" id="GO:0031012">
    <property type="term" value="C:extracellular matrix"/>
    <property type="evidence" value="ECO:0007669"/>
    <property type="project" value="InterPro"/>
</dbReference>
<evidence type="ECO:0000256" key="7">
    <source>
        <dbReference type="ARBA" id="ARBA00023049"/>
    </source>
</evidence>
<keyword evidence="3 10" id="KW-0479">Metal-binding</keyword>
<dbReference type="InterPro" id="IPR036365">
    <property type="entry name" value="PGBD-like_sf"/>
</dbReference>
<dbReference type="InterPro" id="IPR002477">
    <property type="entry name" value="Peptidoglycan-bd-like"/>
</dbReference>
<feature type="active site" evidence="9">
    <location>
        <position position="247"/>
    </location>
</feature>
<feature type="binding site" evidence="10">
    <location>
        <position position="222"/>
    </location>
    <ligand>
        <name>Zn(2+)</name>
        <dbReference type="ChEBI" id="CHEBI:29105"/>
        <label>1</label>
    </ligand>
</feature>
<evidence type="ECO:0000256" key="6">
    <source>
        <dbReference type="ARBA" id="ARBA00022833"/>
    </source>
</evidence>
<evidence type="ECO:0000256" key="3">
    <source>
        <dbReference type="ARBA" id="ARBA00022723"/>
    </source>
</evidence>
<keyword evidence="14" id="KW-1185">Reference proteome</keyword>
<dbReference type="PANTHER" id="PTHR10201">
    <property type="entry name" value="MATRIX METALLOPROTEINASE"/>
    <property type="match status" value="1"/>
</dbReference>
<dbReference type="AlphaFoldDB" id="A0AA36A529"/>
<feature type="binding site" evidence="10">
    <location>
        <position position="224"/>
    </location>
    <ligand>
        <name>Ca(2+)</name>
        <dbReference type="ChEBI" id="CHEBI:29108"/>
        <label>3</label>
    </ligand>
</feature>
<feature type="binding site" evidence="10">
    <location>
        <position position="227"/>
    </location>
    <ligand>
        <name>Ca(2+)</name>
        <dbReference type="ChEBI" id="CHEBI:29108"/>
        <label>1</label>
    </ligand>
</feature>
<dbReference type="Pfam" id="PF00413">
    <property type="entry name" value="Peptidase_M10"/>
    <property type="match status" value="1"/>
</dbReference>
<dbReference type="Proteomes" id="UP001177003">
    <property type="component" value="Chromosome 9"/>
</dbReference>
<keyword evidence="4 11" id="KW-0732">Signal</keyword>
<feature type="binding site" evidence="10">
    <location>
        <position position="199"/>
    </location>
    <ligand>
        <name>Zn(2+)</name>
        <dbReference type="ChEBI" id="CHEBI:29105"/>
        <label>1</label>
    </ligand>
</feature>
<dbReference type="InterPro" id="IPR006026">
    <property type="entry name" value="Peptidase_Metallo"/>
</dbReference>
<evidence type="ECO:0000259" key="12">
    <source>
        <dbReference type="SMART" id="SM00235"/>
    </source>
</evidence>
<dbReference type="InterPro" id="IPR024079">
    <property type="entry name" value="MetalloPept_cat_dom_sf"/>
</dbReference>
<dbReference type="EMBL" id="OX465085">
    <property type="protein sequence ID" value="CAI9304158.1"/>
    <property type="molecule type" value="Genomic_DNA"/>
</dbReference>
<dbReference type="SMART" id="SM00235">
    <property type="entry name" value="ZnMc"/>
    <property type="match status" value="1"/>
</dbReference>
<comment type="cofactor">
    <cofactor evidence="10">
        <name>Ca(2+)</name>
        <dbReference type="ChEBI" id="CHEBI:29108"/>
    </cofactor>
    <text evidence="10">Can bind about 5 Ca(2+) ions per subunit.</text>
</comment>
<feature type="signal peptide" evidence="11">
    <location>
        <begin position="1"/>
        <end position="21"/>
    </location>
</feature>
<evidence type="ECO:0000313" key="14">
    <source>
        <dbReference type="Proteomes" id="UP001177003"/>
    </source>
</evidence>
<evidence type="ECO:0000256" key="4">
    <source>
        <dbReference type="ARBA" id="ARBA00022729"/>
    </source>
</evidence>
<dbReference type="GO" id="GO:0030198">
    <property type="term" value="P:extracellular matrix organization"/>
    <property type="evidence" value="ECO:0007669"/>
    <property type="project" value="TreeGrafter"/>
</dbReference>
<evidence type="ECO:0000256" key="5">
    <source>
        <dbReference type="ARBA" id="ARBA00022801"/>
    </source>
</evidence>
<dbReference type="GO" id="GO:0006508">
    <property type="term" value="P:proteolysis"/>
    <property type="evidence" value="ECO:0007669"/>
    <property type="project" value="UniProtKB-KW"/>
</dbReference>
<accession>A0AA36A529</accession>
<feature type="binding site" description="in inhibited form" evidence="10">
    <location>
        <position position="111"/>
    </location>
    <ligand>
        <name>Zn(2+)</name>
        <dbReference type="ChEBI" id="CHEBI:29105"/>
        <label>2</label>
        <note>catalytic</note>
    </ligand>
</feature>
<dbReference type="InterPro" id="IPR021190">
    <property type="entry name" value="Pept_M10A"/>
</dbReference>
<evidence type="ECO:0000256" key="1">
    <source>
        <dbReference type="ARBA" id="ARBA00009614"/>
    </source>
</evidence>
<dbReference type="Gene3D" id="3.40.390.10">
    <property type="entry name" value="Collagenase (Catalytic Domain)"/>
    <property type="match status" value="1"/>
</dbReference>
<keyword evidence="5" id="KW-0378">Hydrolase</keyword>
<feature type="binding site" evidence="10">
    <location>
        <position position="246"/>
    </location>
    <ligand>
        <name>Zn(2+)</name>
        <dbReference type="ChEBI" id="CHEBI:29105"/>
        <label>2</label>
        <note>catalytic</note>
    </ligand>
</feature>
<name>A0AA36A529_LACSI</name>
<dbReference type="GO" id="GO:0004222">
    <property type="term" value="F:metalloendopeptidase activity"/>
    <property type="evidence" value="ECO:0007669"/>
    <property type="project" value="InterPro"/>
</dbReference>
<evidence type="ECO:0000256" key="11">
    <source>
        <dbReference type="SAM" id="SignalP"/>
    </source>
</evidence>
<feature type="binding site" evidence="10">
    <location>
        <position position="205"/>
    </location>
    <ligand>
        <name>Ca(2+)</name>
        <dbReference type="ChEBI" id="CHEBI:29108"/>
        <label>3</label>
    </ligand>
</feature>
<sequence>MASNFFLPFSCILFLASIILAVHWHLQDPHLRPNESSGKGDTVKSIRDVKLYLAHFGYLNYQKNLNLTDIEDDDLDEELEVAIKSYQVYYHLNVTGTLDKPTMSQMMMPRCGCPDKVIHERTYNSLHPHYTFYPRTPKWPHGQLTYGFGPSFPTQFMPAVDRAFGKWATASSRYFTFSRAGSYQGADLKISFERGDHGDGYPFNGSGEVLAHAFPPTDGRLHFDADENWVIGAVEDAFDLETVALHEIGHLLGLGHSQFQTAIMWSSFSTGVTKGLTSDDIQGLRALYGVNSDDTQGLGAQYGLITRYGLITKFSWGDN</sequence>
<feature type="binding site" evidence="10">
    <location>
        <position position="187"/>
    </location>
    <ligand>
        <name>Ca(2+)</name>
        <dbReference type="ChEBI" id="CHEBI:29108"/>
        <label>2</label>
    </ligand>
</feature>
<dbReference type="SUPFAM" id="SSF47090">
    <property type="entry name" value="PGBD-like"/>
    <property type="match status" value="1"/>
</dbReference>
<protein>
    <recommendedName>
        <fullName evidence="12">Peptidase metallopeptidase domain-containing protein</fullName>
    </recommendedName>
</protein>
<dbReference type="GO" id="GO:0008270">
    <property type="term" value="F:zinc ion binding"/>
    <property type="evidence" value="ECO:0007669"/>
    <property type="project" value="InterPro"/>
</dbReference>
<keyword evidence="8" id="KW-0865">Zymogen</keyword>
<feature type="binding site" evidence="10">
    <location>
        <position position="227"/>
    </location>
    <ligand>
        <name>Ca(2+)</name>
        <dbReference type="ChEBI" id="CHEBI:29108"/>
        <label>3</label>
    </ligand>
</feature>
<keyword evidence="7" id="KW-0482">Metalloprotease</keyword>
<dbReference type="PANTHER" id="PTHR10201:SF292">
    <property type="entry name" value="MATRILYSIN"/>
    <property type="match status" value="1"/>
</dbReference>
<dbReference type="Pfam" id="PF01471">
    <property type="entry name" value="PG_binding_1"/>
    <property type="match status" value="1"/>
</dbReference>
<feature type="binding site" evidence="10">
    <location>
        <position position="264"/>
    </location>
    <ligand>
        <name>Zn(2+)</name>
        <dbReference type="ChEBI" id="CHEBI:29105"/>
        <label>2</label>
        <note>catalytic</note>
    </ligand>
</feature>
<keyword evidence="6 10" id="KW-0862">Zinc</keyword>
<comment type="similarity">
    <text evidence="1">Belongs to the peptidase M10A family. Matrix metalloproteinases (MMPs) subfamily.</text>
</comment>
<gene>
    <name evidence="13" type="ORF">LSALG_LOCUS42559</name>
</gene>
<evidence type="ECO:0000256" key="10">
    <source>
        <dbReference type="PIRSR" id="PIRSR621190-2"/>
    </source>
</evidence>
<dbReference type="CDD" id="cd04278">
    <property type="entry name" value="ZnMc_MMP"/>
    <property type="match status" value="1"/>
</dbReference>
<organism evidence="13 14">
    <name type="scientific">Lactuca saligna</name>
    <name type="common">Willowleaf lettuce</name>
    <dbReference type="NCBI Taxonomy" id="75948"/>
    <lineage>
        <taxon>Eukaryota</taxon>
        <taxon>Viridiplantae</taxon>
        <taxon>Streptophyta</taxon>
        <taxon>Embryophyta</taxon>
        <taxon>Tracheophyta</taxon>
        <taxon>Spermatophyta</taxon>
        <taxon>Magnoliopsida</taxon>
        <taxon>eudicotyledons</taxon>
        <taxon>Gunneridae</taxon>
        <taxon>Pentapetalae</taxon>
        <taxon>asterids</taxon>
        <taxon>campanulids</taxon>
        <taxon>Asterales</taxon>
        <taxon>Asteraceae</taxon>
        <taxon>Cichorioideae</taxon>
        <taxon>Cichorieae</taxon>
        <taxon>Lactucinae</taxon>
        <taxon>Lactuca</taxon>
    </lineage>
</organism>
<feature type="domain" description="Peptidase metallopeptidase" evidence="12">
    <location>
        <begin position="135"/>
        <end position="290"/>
    </location>
</feature>
<evidence type="ECO:0000313" key="13">
    <source>
        <dbReference type="EMBL" id="CAI9304158.1"/>
    </source>
</evidence>
<proteinExistence type="inferred from homology"/>
<comment type="cofactor">
    <cofactor evidence="10">
        <name>Zn(2+)</name>
        <dbReference type="ChEBI" id="CHEBI:29105"/>
    </cofactor>
    <text evidence="10">Binds 2 Zn(2+) ions per subunit.</text>
</comment>
<dbReference type="PRINTS" id="PR00138">
    <property type="entry name" value="MATRIXIN"/>
</dbReference>
<dbReference type="SUPFAM" id="SSF55486">
    <property type="entry name" value="Metalloproteases ('zincins'), catalytic domain"/>
    <property type="match status" value="1"/>
</dbReference>
<feature type="binding site" evidence="10">
    <location>
        <position position="250"/>
    </location>
    <ligand>
        <name>Zn(2+)</name>
        <dbReference type="ChEBI" id="CHEBI:29105"/>
        <label>2</label>
        <note>catalytic</note>
    </ligand>
</feature>
<evidence type="ECO:0000256" key="2">
    <source>
        <dbReference type="ARBA" id="ARBA00022670"/>
    </source>
</evidence>
<dbReference type="InterPro" id="IPR021158">
    <property type="entry name" value="Pept_M10A_Zn_BS"/>
</dbReference>
<feature type="chain" id="PRO_5041384480" description="Peptidase metallopeptidase domain-containing protein" evidence="11">
    <location>
        <begin position="22"/>
        <end position="319"/>
    </location>
</feature>
<feature type="binding site" evidence="10">
    <location>
        <position position="197"/>
    </location>
    <ligand>
        <name>Zn(2+)</name>
        <dbReference type="ChEBI" id="CHEBI:29105"/>
        <label>1</label>
    </ligand>
</feature>
<feature type="binding site" evidence="10">
    <location>
        <position position="256"/>
    </location>
    <ligand>
        <name>Zn(2+)</name>
        <dbReference type="ChEBI" id="CHEBI:29105"/>
        <label>2</label>
        <note>catalytic</note>
    </ligand>
</feature>
<dbReference type="InterPro" id="IPR001818">
    <property type="entry name" value="Pept_M10_metallopeptidase"/>
</dbReference>
<evidence type="ECO:0000256" key="8">
    <source>
        <dbReference type="ARBA" id="ARBA00023145"/>
    </source>
</evidence>
<dbReference type="PROSITE" id="PS00546">
    <property type="entry name" value="CYSTEINE_SWITCH"/>
    <property type="match status" value="1"/>
</dbReference>
<keyword evidence="10" id="KW-0106">Calcium</keyword>
<keyword evidence="2" id="KW-0645">Protease</keyword>
<evidence type="ECO:0000256" key="9">
    <source>
        <dbReference type="PIRSR" id="PIRSR621190-1"/>
    </source>
</evidence>
<reference evidence="13" key="1">
    <citation type="submission" date="2023-04" db="EMBL/GenBank/DDBJ databases">
        <authorList>
            <person name="Vijverberg K."/>
            <person name="Xiong W."/>
            <person name="Schranz E."/>
        </authorList>
    </citation>
    <scope>NUCLEOTIDE SEQUENCE</scope>
</reference>
<dbReference type="InterPro" id="IPR033739">
    <property type="entry name" value="M10A_MMP"/>
</dbReference>
<feature type="binding site" evidence="10">
    <location>
        <position position="212"/>
    </location>
    <ligand>
        <name>Zn(2+)</name>
        <dbReference type="ChEBI" id="CHEBI:29105"/>
        <label>1</label>
    </ligand>
</feature>
<dbReference type="GO" id="GO:0030574">
    <property type="term" value="P:collagen catabolic process"/>
    <property type="evidence" value="ECO:0007669"/>
    <property type="project" value="TreeGrafter"/>
</dbReference>